<dbReference type="InterPro" id="IPR005829">
    <property type="entry name" value="Sugar_transporter_CS"/>
</dbReference>
<dbReference type="Gene3D" id="1.20.1250.20">
    <property type="entry name" value="MFS general substrate transporter like domains"/>
    <property type="match status" value="1"/>
</dbReference>
<dbReference type="PANTHER" id="PTHR48022">
    <property type="entry name" value="PLASTIDIC GLUCOSE TRANSPORTER 4"/>
    <property type="match status" value="1"/>
</dbReference>
<dbReference type="InterPro" id="IPR005828">
    <property type="entry name" value="MFS_sugar_transport-like"/>
</dbReference>
<evidence type="ECO:0000313" key="9">
    <source>
        <dbReference type="Proteomes" id="UP001642720"/>
    </source>
</evidence>
<comment type="caution">
    <text evidence="8">The sequence shown here is derived from an EMBL/GenBank/DDBJ whole genome shotgun (WGS) entry which is preliminary data.</text>
</comment>
<evidence type="ECO:0000256" key="1">
    <source>
        <dbReference type="ARBA" id="ARBA00004141"/>
    </source>
</evidence>
<dbReference type="PRINTS" id="PR00171">
    <property type="entry name" value="SUGRTRNSPORT"/>
</dbReference>
<dbReference type="PROSITE" id="PS00216">
    <property type="entry name" value="SUGAR_TRANSPORT_1"/>
    <property type="match status" value="1"/>
</dbReference>
<comment type="similarity">
    <text evidence="2">Belongs to the major facilitator superfamily. Sugar transporter (TC 2.A.1.1) family.</text>
</comment>
<name>A0ABY2HFL0_9HYPO</name>
<dbReference type="InterPro" id="IPR050360">
    <property type="entry name" value="MFS_Sugar_Transporters"/>
</dbReference>
<dbReference type="Pfam" id="PF00083">
    <property type="entry name" value="Sugar_tr"/>
    <property type="match status" value="1"/>
</dbReference>
<dbReference type="PANTHER" id="PTHR48022:SF35">
    <property type="entry name" value="MAJOR FACILITATOR SUPERFAMILY (MFS) PROFILE DOMAIN-CONTAINING PROTEIN"/>
    <property type="match status" value="1"/>
</dbReference>
<dbReference type="Proteomes" id="UP001642720">
    <property type="component" value="Unassembled WGS sequence"/>
</dbReference>
<evidence type="ECO:0000256" key="5">
    <source>
        <dbReference type="ARBA" id="ARBA00022989"/>
    </source>
</evidence>
<dbReference type="GeneID" id="300572199"/>
<evidence type="ECO:0000256" key="3">
    <source>
        <dbReference type="ARBA" id="ARBA00022448"/>
    </source>
</evidence>
<keyword evidence="4 7" id="KW-0812">Transmembrane</keyword>
<feature type="transmembrane region" description="Helical" evidence="7">
    <location>
        <begin position="281"/>
        <end position="301"/>
    </location>
</feature>
<gene>
    <name evidence="8" type="ORF">CCMA1212_000272</name>
</gene>
<evidence type="ECO:0000256" key="6">
    <source>
        <dbReference type="ARBA" id="ARBA00023136"/>
    </source>
</evidence>
<keyword evidence="8" id="KW-0762">Sugar transport</keyword>
<protein>
    <submittedName>
        <fullName evidence="8">MFS glucose transporter mfs1</fullName>
    </submittedName>
</protein>
<dbReference type="SUPFAM" id="SSF103473">
    <property type="entry name" value="MFS general substrate transporter"/>
    <property type="match status" value="1"/>
</dbReference>
<dbReference type="RefSeq" id="XP_073563147.1">
    <property type="nucleotide sequence ID" value="XM_073697749.1"/>
</dbReference>
<accession>A0ABY2HFL0</accession>
<keyword evidence="5 7" id="KW-1133">Transmembrane helix</keyword>
<proteinExistence type="inferred from homology"/>
<feature type="transmembrane region" description="Helical" evidence="7">
    <location>
        <begin position="363"/>
        <end position="382"/>
    </location>
</feature>
<keyword evidence="3" id="KW-0813">Transport</keyword>
<comment type="subcellular location">
    <subcellularLocation>
        <location evidence="1">Membrane</location>
        <topology evidence="1">Multi-pass membrane protein</topology>
    </subcellularLocation>
</comment>
<dbReference type="EMBL" id="PPTA01000001">
    <property type="protein sequence ID" value="TFB06946.1"/>
    <property type="molecule type" value="Genomic_DNA"/>
</dbReference>
<evidence type="ECO:0000313" key="8">
    <source>
        <dbReference type="EMBL" id="TFB06946.1"/>
    </source>
</evidence>
<sequence>MSGKLDVMAFSDDWGHLKPFTRELMTAIMPTGSVMGALLSWTFVDMAQPRLVTAYATLFWNLGMLMHVLAPSIRLVGFGRLICGIAAGFISAVVPPYLAEIAGRSSRGRFARYALRIDALAGVSLKSGGMGYSASEPDPEIRTRFVNRLRCSYATQMLPGFVLLLLCDFLPPSPRQLATAGRWPEAKSLLADLHASGDGQNARVLAHVHELEGDVLNQPQVPHPCRELLSWRVRARLVLGMLVTAWSQLCGVQLVLCLSAPDDSSNIHRDQIMLPTAGTGLVSMDLLVVLLYLVNILFTLPAIRWLDSWGRRLVMKFGCLWMAACLFWMGLCQSRRIASNKEARDDNGRDETYVPWAIKSYHGAWSLGMIILCHLFIVAYAMSWGPITWVYPAEIFPVNWMACIYLSCVAHETKGYTLEEMHHVFLSGRRAWQPASGENMFDLLVARMERQQSLHGTSRVVGGPGHDIELSEWVSHQAGHPDASPT</sequence>
<keyword evidence="9" id="KW-1185">Reference proteome</keyword>
<feature type="transmembrane region" description="Helical" evidence="7">
    <location>
        <begin position="24"/>
        <end position="44"/>
    </location>
</feature>
<organism evidence="8 9">
    <name type="scientific">Trichoderma ghanense</name>
    <dbReference type="NCBI Taxonomy" id="65468"/>
    <lineage>
        <taxon>Eukaryota</taxon>
        <taxon>Fungi</taxon>
        <taxon>Dikarya</taxon>
        <taxon>Ascomycota</taxon>
        <taxon>Pezizomycotina</taxon>
        <taxon>Sordariomycetes</taxon>
        <taxon>Hypocreomycetidae</taxon>
        <taxon>Hypocreales</taxon>
        <taxon>Hypocreaceae</taxon>
        <taxon>Trichoderma</taxon>
    </lineage>
</organism>
<reference evidence="8 9" key="1">
    <citation type="submission" date="2018-01" db="EMBL/GenBank/DDBJ databases">
        <title>Genome characterization of the sugarcane-associated fungus Trichoderma ghanense CCMA-1212 and their application in lignocelulose bioconversion.</title>
        <authorList>
            <person name="Steindorff A.S."/>
            <person name="Mendes T.D."/>
            <person name="Vilela E.S.D."/>
            <person name="Rodrigues D.S."/>
            <person name="Formighieri E.F."/>
            <person name="Melo I.S."/>
            <person name="Favaro L.C.L."/>
        </authorList>
    </citation>
    <scope>NUCLEOTIDE SEQUENCE [LARGE SCALE GENOMIC DNA]</scope>
    <source>
        <strain evidence="8 9">CCMA-1212</strain>
    </source>
</reference>
<feature type="transmembrane region" description="Helical" evidence="7">
    <location>
        <begin position="51"/>
        <end position="70"/>
    </location>
</feature>
<evidence type="ECO:0000256" key="7">
    <source>
        <dbReference type="SAM" id="Phobius"/>
    </source>
</evidence>
<evidence type="ECO:0000256" key="2">
    <source>
        <dbReference type="ARBA" id="ARBA00010992"/>
    </source>
</evidence>
<keyword evidence="6 7" id="KW-0472">Membrane</keyword>
<feature type="transmembrane region" description="Helical" evidence="7">
    <location>
        <begin position="76"/>
        <end position="99"/>
    </location>
</feature>
<dbReference type="PROSITE" id="PS00217">
    <property type="entry name" value="SUGAR_TRANSPORT_2"/>
    <property type="match status" value="1"/>
</dbReference>
<dbReference type="InterPro" id="IPR036259">
    <property type="entry name" value="MFS_trans_sf"/>
</dbReference>
<feature type="transmembrane region" description="Helical" evidence="7">
    <location>
        <begin position="313"/>
        <end position="331"/>
    </location>
</feature>
<dbReference type="InterPro" id="IPR003663">
    <property type="entry name" value="Sugar/inositol_transpt"/>
</dbReference>
<evidence type="ECO:0000256" key="4">
    <source>
        <dbReference type="ARBA" id="ARBA00022692"/>
    </source>
</evidence>